<dbReference type="Gene3D" id="1.10.3110.10">
    <property type="entry name" value="protoporphyrinogen ix oxidase, domain 3"/>
    <property type="match status" value="1"/>
</dbReference>
<dbReference type="InterPro" id="IPR010775">
    <property type="entry name" value="DUF1365"/>
</dbReference>
<evidence type="ECO:0000313" key="2">
    <source>
        <dbReference type="EMBL" id="TCJ29388.1"/>
    </source>
</evidence>
<dbReference type="RefSeq" id="WP_131582421.1">
    <property type="nucleotide sequence ID" value="NZ_SJZJ01000008.1"/>
</dbReference>
<accession>A0A4R1CHH5</accession>
<dbReference type="PANTHER" id="PTHR42923:SF17">
    <property type="entry name" value="AMINE OXIDASE DOMAIN-CONTAINING PROTEIN"/>
    <property type="match status" value="1"/>
</dbReference>
<dbReference type="Gene3D" id="3.90.660.20">
    <property type="entry name" value="Protoporphyrinogen oxidase, mitochondrial, domain 2"/>
    <property type="match status" value="1"/>
</dbReference>
<dbReference type="Proteomes" id="UP000295453">
    <property type="component" value="Unassembled WGS sequence"/>
</dbReference>
<dbReference type="OrthoDB" id="20837at2"/>
<feature type="domain" description="Amine oxidase" evidence="1">
    <location>
        <begin position="21"/>
        <end position="421"/>
    </location>
</feature>
<evidence type="ECO:0000259" key="1">
    <source>
        <dbReference type="Pfam" id="PF01593"/>
    </source>
</evidence>
<dbReference type="SUPFAM" id="SSF51905">
    <property type="entry name" value="FAD/NAD(P)-binding domain"/>
    <property type="match status" value="1"/>
</dbReference>
<sequence length="665" mass="73379">MSSTAPARETPRRVAVIGSGVAGLTAAHVIATSAEVVLFEADERLGGHADTHRVVDAEGRELAIDTGFIVHNERTYPTLLRLFRELGVETQPSEMSMSVRDDASGLEYAGALGLRGLFPTRGNLGRAAYLRMLGEVPRFHRAARRLLATPAGDDETLAAFLERHGFSAYFRRHFMEPMVAAVWSCDPDTALAYPARYLFTFLQHHGMLSVWGSPEWRTVTGGSHAYVERVAARLPDVRTGTKVTALRELAHGVELTDGNGVTERFDAVVVATHPHQALAMLAEPTATQREVLGALEYSANTAQLHTDASLLPQAQRARASWNFRRRTDAAGRVTVTYDLTRLQRLPTETAYLVTLGGTDLVDPATVIATREYEHPLYTPESIAAQRRLPACDSDRIVFAGAYHGWGFHEDGARSGAAAAERLGFSWEAPNAVPRGGRVYTTTIRHARRAPRRTFSYRSRTWLVDLDEVPPARVHREFRASDHIGDPSRSIRENVAGFLAERGIEVDGRILMLTTPRAFGYCFNPITVYWCHRASGELACVLVEVHNTYGDRHAYVVHPDAAGRATVPKQMYVSPFHDVSGDYQVSVPNPGDRVAIGITLQPHGFAATLTGTALPPGRRAALGTLVRTPWPALLGRLRIQWQGIRLWLRRVPVQPRPHHDPQEGTR</sequence>
<dbReference type="Gene3D" id="3.50.50.60">
    <property type="entry name" value="FAD/NAD(P)-binding domain"/>
    <property type="match status" value="1"/>
</dbReference>
<dbReference type="InterPro" id="IPR036188">
    <property type="entry name" value="FAD/NAD-bd_sf"/>
</dbReference>
<name>A0A4R1CHH5_9ACTN</name>
<organism evidence="2 3">
    <name type="scientific">Nocardioides jejuensis</name>
    <dbReference type="NCBI Taxonomy" id="2502782"/>
    <lineage>
        <taxon>Bacteria</taxon>
        <taxon>Bacillati</taxon>
        <taxon>Actinomycetota</taxon>
        <taxon>Actinomycetes</taxon>
        <taxon>Propionibacteriales</taxon>
        <taxon>Nocardioidaceae</taxon>
        <taxon>Nocardioides</taxon>
    </lineage>
</organism>
<dbReference type="EMBL" id="SJZJ01000008">
    <property type="protein sequence ID" value="TCJ29388.1"/>
    <property type="molecule type" value="Genomic_DNA"/>
</dbReference>
<dbReference type="PANTHER" id="PTHR42923">
    <property type="entry name" value="PROTOPORPHYRINOGEN OXIDASE"/>
    <property type="match status" value="1"/>
</dbReference>
<gene>
    <name evidence="2" type="ORF">EPD65_06600</name>
</gene>
<keyword evidence="3" id="KW-1185">Reference proteome</keyword>
<protein>
    <submittedName>
        <fullName evidence="2">FAD-dependent oxidoreductase</fullName>
    </submittedName>
</protein>
<dbReference type="Pfam" id="PF01593">
    <property type="entry name" value="Amino_oxidase"/>
    <property type="match status" value="1"/>
</dbReference>
<evidence type="ECO:0000313" key="3">
    <source>
        <dbReference type="Proteomes" id="UP000295453"/>
    </source>
</evidence>
<comment type="caution">
    <text evidence="2">The sequence shown here is derived from an EMBL/GenBank/DDBJ whole genome shotgun (WGS) entry which is preliminary data.</text>
</comment>
<dbReference type="Pfam" id="PF07103">
    <property type="entry name" value="DUF1365"/>
    <property type="match status" value="1"/>
</dbReference>
<dbReference type="AlphaFoldDB" id="A0A4R1CHH5"/>
<proteinExistence type="predicted"/>
<reference evidence="2 3" key="1">
    <citation type="submission" date="2019-03" db="EMBL/GenBank/DDBJ databases">
        <authorList>
            <person name="Kim M.K.M."/>
        </authorList>
    </citation>
    <scope>NUCLEOTIDE SEQUENCE [LARGE SCALE GENOMIC DNA]</scope>
    <source>
        <strain evidence="2 3">18JY15-6</strain>
    </source>
</reference>
<dbReference type="InterPro" id="IPR002937">
    <property type="entry name" value="Amino_oxidase"/>
</dbReference>
<dbReference type="GO" id="GO:0016491">
    <property type="term" value="F:oxidoreductase activity"/>
    <property type="evidence" value="ECO:0007669"/>
    <property type="project" value="InterPro"/>
</dbReference>
<dbReference type="InterPro" id="IPR050464">
    <property type="entry name" value="Zeta_carotene_desat/Oxidored"/>
</dbReference>